<dbReference type="EMBL" id="CDOI01000101">
    <property type="protein sequence ID" value="CEN44589.1"/>
    <property type="molecule type" value="Genomic_DNA"/>
</dbReference>
<sequence>MKKIIATMFMVLGLNAVYAQHVSVEKDLVGVQAGLLGVNIYNEHRLSDAITLRSDASLHGGFWTGDIYDKTGFLLAPAISIEPKWYYGLNRRVKKGKNISNNSGNYFSLRTEFSPNWFVISNDSNVSNDYNAISVIPVFGIRRSFSRNFNYEFNVGYGYSTTLGRTPNSKGGTFWISFKIGYDFFKR</sequence>
<dbReference type="AlphaFoldDB" id="A0A0B7IUE9"/>
<keyword evidence="1" id="KW-0732">Signal</keyword>
<protein>
    <recommendedName>
        <fullName evidence="6">Outer membrane protein beta-barrel domain-containing protein</fullName>
    </recommendedName>
</protein>
<evidence type="ECO:0008006" key="6">
    <source>
        <dbReference type="Google" id="ProtNLM"/>
    </source>
</evidence>
<dbReference type="STRING" id="1848903.CCAND38_190004"/>
<feature type="chain" id="PRO_5009043599" description="Outer membrane protein beta-barrel domain-containing protein" evidence="1">
    <location>
        <begin position="20"/>
        <end position="187"/>
    </location>
</feature>
<proteinExistence type="predicted"/>
<evidence type="ECO:0000313" key="5">
    <source>
        <dbReference type="Proteomes" id="UP000045051"/>
    </source>
</evidence>
<reference evidence="4 5" key="1">
    <citation type="submission" date="2015-01" db="EMBL/GenBank/DDBJ databases">
        <authorList>
            <person name="MANFREDI Pablo"/>
        </authorList>
    </citation>
    <scope>NUCLEOTIDE SEQUENCE [LARGE SCALE GENOMIC DNA]</scope>
    <source>
        <strain evidence="2 5">CcD38</strain>
        <strain evidence="3 4">CcD93</strain>
    </source>
</reference>
<keyword evidence="5" id="KW-1185">Reference proteome</keyword>
<evidence type="ECO:0000313" key="3">
    <source>
        <dbReference type="EMBL" id="CEN54229.1"/>
    </source>
</evidence>
<dbReference type="EMBL" id="CDOL01000270">
    <property type="protein sequence ID" value="CEN54229.1"/>
    <property type="molecule type" value="Genomic_DNA"/>
</dbReference>
<evidence type="ECO:0000313" key="4">
    <source>
        <dbReference type="Proteomes" id="UP000038200"/>
    </source>
</evidence>
<accession>A0A0B7IUE9</accession>
<gene>
    <name evidence="2" type="ORF">CCAND38_190004</name>
    <name evidence="3" type="ORF">CCAND93_780006</name>
</gene>
<feature type="signal peptide" evidence="1">
    <location>
        <begin position="1"/>
        <end position="19"/>
    </location>
</feature>
<evidence type="ECO:0000256" key="1">
    <source>
        <dbReference type="SAM" id="SignalP"/>
    </source>
</evidence>
<dbReference type="Proteomes" id="UP000038200">
    <property type="component" value="Unassembled WGS sequence"/>
</dbReference>
<organism evidence="3 4">
    <name type="scientific">Capnocytophaga canis</name>
    <dbReference type="NCBI Taxonomy" id="1848903"/>
    <lineage>
        <taxon>Bacteria</taxon>
        <taxon>Pseudomonadati</taxon>
        <taxon>Bacteroidota</taxon>
        <taxon>Flavobacteriia</taxon>
        <taxon>Flavobacteriales</taxon>
        <taxon>Flavobacteriaceae</taxon>
        <taxon>Capnocytophaga</taxon>
    </lineage>
</organism>
<evidence type="ECO:0000313" key="2">
    <source>
        <dbReference type="EMBL" id="CEN44589.1"/>
    </source>
</evidence>
<dbReference type="RefSeq" id="WP_042009628.1">
    <property type="nucleotide sequence ID" value="NZ_CDOH01000105.1"/>
</dbReference>
<dbReference type="Proteomes" id="UP000045051">
    <property type="component" value="Unassembled WGS sequence"/>
</dbReference>
<name>A0A0B7IUE9_9FLAO</name>
<dbReference type="OrthoDB" id="883248at2"/>